<evidence type="ECO:0000256" key="9">
    <source>
        <dbReference type="ARBA" id="ARBA00023295"/>
    </source>
</evidence>
<evidence type="ECO:0000256" key="1">
    <source>
        <dbReference type="ARBA" id="ARBA00002954"/>
    </source>
</evidence>
<dbReference type="Proteomes" id="UP000199670">
    <property type="component" value="Unassembled WGS sequence"/>
</dbReference>
<dbReference type="GO" id="GO:0004040">
    <property type="term" value="F:amidase activity"/>
    <property type="evidence" value="ECO:0007669"/>
    <property type="project" value="InterPro"/>
</dbReference>
<dbReference type="GO" id="GO:0044780">
    <property type="term" value="P:bacterial-type flagellum assembly"/>
    <property type="evidence" value="ECO:0007669"/>
    <property type="project" value="InterPro"/>
</dbReference>
<sequence>MNNTIGQSINRFAYDLSGLNQLKRSAINGSSESVKQVAKQFESLFINMMMQSMRKAVPESGLFSQSATQLFTSMFDQQIAQQAAGKGFGLADIITKQLTHNTSPSTKVNLQSNASNTQQHLRLAQSLFSDNASNITPQALGQMLYRSHKETQTTKQTSSTHELSLQTPIKGDKEEHIVKFVKDWLEPAKQAAKNSGIPYEVIIAQAALETGWGQKQIKTANNQSSHNYFGIKATASWSGDSTRLITQEFLNNKMIKIEDDFRVYNSKQHALTDYIHLLTQSPRYRAVVNAADARTAAKALQAAHYATDPNYGDKLIQIISRIEQIAETNPPTKVMGFKQIAFN</sequence>
<keyword evidence="7" id="KW-1005">Bacterial flagellum biogenesis</keyword>
<accession>A0A1C4BBI1</accession>
<dbReference type="InterPro" id="IPR051056">
    <property type="entry name" value="Glycosyl_Hydrolase_73"/>
</dbReference>
<dbReference type="AlphaFoldDB" id="A0A1C4BBI1"/>
<dbReference type="PRINTS" id="PR01002">
    <property type="entry name" value="FLGFLGJ"/>
</dbReference>
<comment type="similarity">
    <text evidence="4">In the C-terminal section; belongs to the glycosyl hydrolase 73 family.</text>
</comment>
<dbReference type="Gene3D" id="1.10.530.10">
    <property type="match status" value="1"/>
</dbReference>
<organism evidence="13 14">
    <name type="scientific">Gilliamella bombicola</name>
    <dbReference type="NCBI Taxonomy" id="1798182"/>
    <lineage>
        <taxon>Bacteria</taxon>
        <taxon>Pseudomonadati</taxon>
        <taxon>Pseudomonadota</taxon>
        <taxon>Gammaproteobacteria</taxon>
        <taxon>Orbales</taxon>
        <taxon>Orbaceae</taxon>
        <taxon>Gilliamella</taxon>
    </lineage>
</organism>
<keyword evidence="13" id="KW-0282">Flagellum</keyword>
<dbReference type="GO" id="GO:0042597">
    <property type="term" value="C:periplasmic space"/>
    <property type="evidence" value="ECO:0007669"/>
    <property type="project" value="UniProtKB-SubCell"/>
</dbReference>
<evidence type="ECO:0000256" key="8">
    <source>
        <dbReference type="ARBA" id="ARBA00022801"/>
    </source>
</evidence>
<dbReference type="GO" id="GO:0016798">
    <property type="term" value="F:hydrolase activity, acting on glycosyl bonds"/>
    <property type="evidence" value="ECO:0007669"/>
    <property type="project" value="UniProtKB-KW"/>
</dbReference>
<evidence type="ECO:0000313" key="14">
    <source>
        <dbReference type="Proteomes" id="UP000199670"/>
    </source>
</evidence>
<dbReference type="Pfam" id="PF10135">
    <property type="entry name" value="Rod-binding"/>
    <property type="match status" value="1"/>
</dbReference>
<dbReference type="PANTHER" id="PTHR33308:SF9">
    <property type="entry name" value="PEPTIDOGLYCAN HYDROLASE FLGJ"/>
    <property type="match status" value="1"/>
</dbReference>
<evidence type="ECO:0000256" key="6">
    <source>
        <dbReference type="ARBA" id="ARBA00022764"/>
    </source>
</evidence>
<dbReference type="RefSeq" id="WP_091347920.1">
    <property type="nucleotide sequence ID" value="NZ_FMAQ01000004.1"/>
</dbReference>
<dbReference type="OrthoDB" id="289937at2"/>
<reference evidence="14" key="1">
    <citation type="submission" date="2016-08" db="EMBL/GenBank/DDBJ databases">
        <authorList>
            <person name="Varghese N."/>
            <person name="Submissions Spin"/>
        </authorList>
    </citation>
    <scope>NUCLEOTIDE SEQUENCE [LARGE SCALE GENOMIC DNA]</scope>
    <source>
        <strain evidence="14">R-53248</strain>
    </source>
</reference>
<evidence type="ECO:0000256" key="2">
    <source>
        <dbReference type="ARBA" id="ARBA00004418"/>
    </source>
</evidence>
<dbReference type="GO" id="GO:0071973">
    <property type="term" value="P:bacterial-type flagellum-dependent cell motility"/>
    <property type="evidence" value="ECO:0007669"/>
    <property type="project" value="TreeGrafter"/>
</dbReference>
<dbReference type="InterPro" id="IPR019301">
    <property type="entry name" value="Flagellar_prot_FlgJ_N"/>
</dbReference>
<dbReference type="SMART" id="SM00047">
    <property type="entry name" value="LYZ2"/>
    <property type="match status" value="1"/>
</dbReference>
<keyword evidence="9" id="KW-0326">Glycosidase</keyword>
<dbReference type="STRING" id="1798182.GA0061081_10483"/>
<gene>
    <name evidence="13" type="ORF">GA0061081_10483</name>
</gene>
<evidence type="ECO:0000256" key="4">
    <source>
        <dbReference type="ARBA" id="ARBA00007974"/>
    </source>
</evidence>
<name>A0A1C4BBI1_9GAMM</name>
<proteinExistence type="inferred from homology"/>
<comment type="function">
    <text evidence="1">Flagellum-specific muramidase which hydrolyzes the peptidoglycan layer to assemble the rod structure in the periplasmic space.</text>
</comment>
<keyword evidence="14" id="KW-1185">Reference proteome</keyword>
<evidence type="ECO:0000259" key="12">
    <source>
        <dbReference type="SMART" id="SM00047"/>
    </source>
</evidence>
<dbReference type="EMBL" id="FMAQ01000004">
    <property type="protein sequence ID" value="SCC04217.1"/>
    <property type="molecule type" value="Genomic_DNA"/>
</dbReference>
<comment type="subcellular location">
    <subcellularLocation>
        <location evidence="2">Periplasm</location>
    </subcellularLocation>
</comment>
<dbReference type="InterPro" id="IPR002901">
    <property type="entry name" value="MGlyc_endo_b_GlcNAc-like_dom"/>
</dbReference>
<evidence type="ECO:0000256" key="5">
    <source>
        <dbReference type="ARBA" id="ARBA00013433"/>
    </source>
</evidence>
<evidence type="ECO:0000256" key="7">
    <source>
        <dbReference type="ARBA" id="ARBA00022795"/>
    </source>
</evidence>
<protein>
    <recommendedName>
        <fullName evidence="5">Peptidoglycan hydrolase FlgJ</fullName>
    </recommendedName>
    <alternativeName>
        <fullName evidence="11">Muramidase FlgJ</fullName>
    </alternativeName>
</protein>
<dbReference type="Pfam" id="PF01832">
    <property type="entry name" value="Glucosaminidase"/>
    <property type="match status" value="1"/>
</dbReference>
<keyword evidence="10" id="KW-0961">Cell wall biogenesis/degradation</keyword>
<dbReference type="GO" id="GO:0071555">
    <property type="term" value="P:cell wall organization"/>
    <property type="evidence" value="ECO:0007669"/>
    <property type="project" value="UniProtKB-KW"/>
</dbReference>
<comment type="similarity">
    <text evidence="3">In the N-terminal section; belongs to the FlgJ family.</text>
</comment>
<evidence type="ECO:0000313" key="13">
    <source>
        <dbReference type="EMBL" id="SCC04217.1"/>
    </source>
</evidence>
<feature type="domain" description="Mannosyl-glycoprotein endo-beta-N-acetylglucosamidase-like" evidence="12">
    <location>
        <begin position="170"/>
        <end position="329"/>
    </location>
</feature>
<evidence type="ECO:0000256" key="11">
    <source>
        <dbReference type="ARBA" id="ARBA00030835"/>
    </source>
</evidence>
<keyword evidence="6" id="KW-0574">Periplasm</keyword>
<keyword evidence="13" id="KW-0966">Cell projection</keyword>
<dbReference type="Gene3D" id="2.10.70.40">
    <property type="entry name" value="peptidoglycan hydrolase"/>
    <property type="match status" value="1"/>
</dbReference>
<keyword evidence="8" id="KW-0378">Hydrolase</keyword>
<keyword evidence="13" id="KW-0969">Cilium</keyword>
<dbReference type="PANTHER" id="PTHR33308">
    <property type="entry name" value="PEPTIDOGLYCAN HYDROLASE FLGJ"/>
    <property type="match status" value="1"/>
</dbReference>
<dbReference type="InterPro" id="IPR013377">
    <property type="entry name" value="FlgJ"/>
</dbReference>
<evidence type="ECO:0000256" key="3">
    <source>
        <dbReference type="ARBA" id="ARBA00006880"/>
    </source>
</evidence>
<dbReference type="NCBIfam" id="TIGR02541">
    <property type="entry name" value="flagell_FlgJ"/>
    <property type="match status" value="1"/>
</dbReference>
<evidence type="ECO:0000256" key="10">
    <source>
        <dbReference type="ARBA" id="ARBA00023316"/>
    </source>
</evidence>